<gene>
    <name evidence="9" type="ORF">EN45_045100</name>
</gene>
<evidence type="ECO:0000256" key="3">
    <source>
        <dbReference type="ARBA" id="ARBA00022723"/>
    </source>
</evidence>
<dbReference type="GO" id="GO:0005975">
    <property type="term" value="P:carbohydrate metabolic process"/>
    <property type="evidence" value="ECO:0007669"/>
    <property type="project" value="InterPro"/>
</dbReference>
<comment type="cofactor">
    <cofactor evidence="1">
        <name>Ca(2+)</name>
        <dbReference type="ChEBI" id="CHEBI:29108"/>
    </cofactor>
</comment>
<dbReference type="Gene3D" id="2.40.30.140">
    <property type="match status" value="1"/>
</dbReference>
<evidence type="ECO:0000313" key="9">
    <source>
        <dbReference type="EMBL" id="KZN94314.1"/>
    </source>
</evidence>
<dbReference type="SUPFAM" id="SSF51445">
    <property type="entry name" value="(Trans)glycosidases"/>
    <property type="match status" value="1"/>
</dbReference>
<evidence type="ECO:0000256" key="7">
    <source>
        <dbReference type="SAM" id="MobiDB-lite"/>
    </source>
</evidence>
<dbReference type="EMBL" id="CM002798">
    <property type="protein sequence ID" value="KZN94314.1"/>
    <property type="molecule type" value="Genomic_DNA"/>
</dbReference>
<dbReference type="GO" id="GO:0004553">
    <property type="term" value="F:hydrolase activity, hydrolyzing O-glycosyl compounds"/>
    <property type="evidence" value="ECO:0007669"/>
    <property type="project" value="InterPro"/>
</dbReference>
<dbReference type="NCBIfam" id="NF006969">
    <property type="entry name" value="PRK09441.1-2"/>
    <property type="match status" value="1"/>
</dbReference>
<keyword evidence="6" id="KW-0326">Glycosidase</keyword>
<dbReference type="Gene3D" id="2.60.40.1180">
    <property type="entry name" value="Golgi alpha-mannosidase II"/>
    <property type="match status" value="1"/>
</dbReference>
<evidence type="ECO:0000256" key="2">
    <source>
        <dbReference type="ARBA" id="ARBA00008061"/>
    </source>
</evidence>
<dbReference type="PIRSF" id="PIRSF001021">
    <property type="entry name" value="Alph-amls_thrmst"/>
    <property type="match status" value="1"/>
</dbReference>
<name>A0A167YMR4_PENCH</name>
<organism evidence="9">
    <name type="scientific">Penicillium chrysogenum</name>
    <name type="common">Penicillium notatum</name>
    <dbReference type="NCBI Taxonomy" id="5076"/>
    <lineage>
        <taxon>Eukaryota</taxon>
        <taxon>Fungi</taxon>
        <taxon>Dikarya</taxon>
        <taxon>Ascomycota</taxon>
        <taxon>Pezizomycotina</taxon>
        <taxon>Eurotiomycetes</taxon>
        <taxon>Eurotiomycetidae</taxon>
        <taxon>Eurotiales</taxon>
        <taxon>Aspergillaceae</taxon>
        <taxon>Penicillium</taxon>
        <taxon>Penicillium chrysogenum species complex</taxon>
    </lineage>
</organism>
<reference evidence="9" key="1">
    <citation type="journal article" date="2014" name="Genome Announc.">
        <title>Complete sequencing and chromosome-scale genome assembly of the industrial progenitor strain P2niaD18 from the penicillin producer Penicillium chrysogenum.</title>
        <authorList>
            <person name="Specht T."/>
            <person name="Dahlmann T.A."/>
            <person name="Zadra I."/>
            <person name="Kurnsteiner H."/>
            <person name="Kuck U."/>
        </authorList>
    </citation>
    <scope>NUCLEOTIDE SEQUENCE [LARGE SCALE GENOMIC DNA]</scope>
    <source>
        <strain evidence="9">P2niaD18</strain>
    </source>
</reference>
<dbReference type="PANTHER" id="PTHR43447">
    <property type="entry name" value="ALPHA-AMYLASE"/>
    <property type="match status" value="1"/>
</dbReference>
<keyword evidence="4" id="KW-0378">Hydrolase</keyword>
<dbReference type="SMART" id="SM00642">
    <property type="entry name" value="Aamy"/>
    <property type="match status" value="1"/>
</dbReference>
<feature type="region of interest" description="Disordered" evidence="7">
    <location>
        <begin position="1"/>
        <end position="22"/>
    </location>
</feature>
<dbReference type="SMR" id="A0A167YMR4"/>
<dbReference type="Gene3D" id="3.20.20.80">
    <property type="entry name" value="Glycosidases"/>
    <property type="match status" value="1"/>
</dbReference>
<dbReference type="InterPro" id="IPR013780">
    <property type="entry name" value="Glyco_hydro_b"/>
</dbReference>
<dbReference type="InterPro" id="IPR013776">
    <property type="entry name" value="A-amylase_thermo"/>
</dbReference>
<comment type="similarity">
    <text evidence="2">Belongs to the glycosyl hydrolase 13 family.</text>
</comment>
<feature type="domain" description="Glycosyl hydrolase family 13 catalytic" evidence="8">
    <location>
        <begin position="26"/>
        <end position="384"/>
    </location>
</feature>
<feature type="compositionally biased region" description="Basic and acidic residues" evidence="7">
    <location>
        <begin position="7"/>
        <end position="18"/>
    </location>
</feature>
<dbReference type="Pfam" id="PF00128">
    <property type="entry name" value="Alpha-amylase"/>
    <property type="match status" value="1"/>
</dbReference>
<evidence type="ECO:0000256" key="6">
    <source>
        <dbReference type="ARBA" id="ARBA00023295"/>
    </source>
</evidence>
<dbReference type="InterPro" id="IPR006047">
    <property type="entry name" value="GH13_cat_dom"/>
</dbReference>
<evidence type="ECO:0000256" key="4">
    <source>
        <dbReference type="ARBA" id="ARBA00022801"/>
    </source>
</evidence>
<dbReference type="InterPro" id="IPR017853">
    <property type="entry name" value="GH"/>
</dbReference>
<keyword evidence="5" id="KW-0119">Carbohydrate metabolism</keyword>
<dbReference type="Proteomes" id="UP000076449">
    <property type="component" value="Chromosome I"/>
</dbReference>
<dbReference type="SUPFAM" id="SSF51011">
    <property type="entry name" value="Glycosyl hydrolase domain"/>
    <property type="match status" value="1"/>
</dbReference>
<proteinExistence type="inferred from homology"/>
<dbReference type="CDD" id="cd11318">
    <property type="entry name" value="AmyAc_bac_fung_AmyA"/>
    <property type="match status" value="1"/>
</dbReference>
<evidence type="ECO:0000256" key="5">
    <source>
        <dbReference type="ARBA" id="ARBA00023277"/>
    </source>
</evidence>
<accession>A0A167YMR4</accession>
<keyword evidence="3" id="KW-0479">Metal-binding</keyword>
<protein>
    <submittedName>
        <fullName evidence="9">Alpha-amylase</fullName>
    </submittedName>
</protein>
<evidence type="ECO:0000256" key="1">
    <source>
        <dbReference type="ARBA" id="ARBA00001913"/>
    </source>
</evidence>
<dbReference type="GO" id="GO:0005509">
    <property type="term" value="F:calcium ion binding"/>
    <property type="evidence" value="ECO:0007669"/>
    <property type="project" value="InterPro"/>
</dbReference>
<sequence length="487" mass="55071">MYLAQQDRVDTAGLDEKQSWSPPENALMMQGFEWHVPADQRHWQRLRKAIPDLKDIGIDNIWIPPGCKGMNPSGIGYDIYDLYDLGEFDQKGTRATRWGPKEDLQSLVQTAQDMNVGIYWDTVLNQKAGADSTEKFTVVKMDPEDRNNEISQPLTIAGWVGFDFPGRGEKYSPMKYHWQHFTGVDWDDASQQHAIYKILGQNKDWASDVSDEHGNYDYLMFADLDHSHSEVRADILKWGEWIGTELPISGMRIDAAKHYSASFQKEFVTHLRNTVGADYFLVGEYWRGEVGLLLEYLKVMDYEVSLFDVPLLGRFAAISKMAGGDLRKIFKGTLVEQMPLLLGTMIRQGQPCIFYGDLYGINGGPEPQPGPSCSGTLPILTRARKLYAHGEQRDYFNRRNCIGFVRYGNYKHPFGLACILSNGGASYKRMFVGHRHAGELWTDILGHRNEAVLINNCGYGVFPVAAMSVSAWVNSQAEGRNGINRSL</sequence>
<evidence type="ECO:0000259" key="8">
    <source>
        <dbReference type="SMART" id="SM00642"/>
    </source>
</evidence>
<dbReference type="AlphaFoldDB" id="A0A167YMR4"/>